<feature type="domain" description="Major tropism determinant N-terminal" evidence="1">
    <location>
        <begin position="13"/>
        <end position="52"/>
    </location>
</feature>
<keyword evidence="3" id="KW-1185">Reference proteome</keyword>
<dbReference type="EMBL" id="KF626668">
    <property type="protein sequence ID" value="AHB12242.1"/>
    <property type="molecule type" value="Genomic_DNA"/>
</dbReference>
<dbReference type="InterPro" id="IPR041352">
    <property type="entry name" value="Mtd_N"/>
</dbReference>
<accession>V5Q7W6</accession>
<sequence>MAQVVVAQRMWQRRDTAANWSAKNPILAAGEIGVQLGATSDETKFKIGDGATPWNSLSFFEGRLIEIGTGGGYIRWRYVGDADWINLVSLESLRGPAGANGAQGPQGLSAYQVAVANGFAGTQAEWLASLKGEKGDQGDQGPPGIPSQRRIQRITNTDSGSIVCDWNSYDEIRVTLTADTLVNMTGALDGQGCVLLLKQGGVGGHGVSFGSNVRFNNLIPIYNPTTTAGKSDRLGFVYDDDAGFYDVQAIVDGI</sequence>
<dbReference type="OrthoDB" id="15224at10239"/>
<dbReference type="Pfam" id="PF18454">
    <property type="entry name" value="Mtd_N"/>
    <property type="match status" value="1"/>
</dbReference>
<protein>
    <submittedName>
        <fullName evidence="2">Tail assembly protein</fullName>
    </submittedName>
</protein>
<reference evidence="2 3" key="1">
    <citation type="journal article" date="2014" name="J. Bacteriol.">
        <title>Characterization of novel virulent broad-host-range phages of Xylella fastidiosa and Xanthomonas.</title>
        <authorList>
            <person name="Ahern S.J."/>
            <person name="Das M."/>
            <person name="Bhowmick T.S."/>
            <person name="Young R."/>
            <person name="Gonzalez C.F."/>
        </authorList>
    </citation>
    <scope>NUCLEOTIDE SEQUENCE [LARGE SCALE GENOMIC DNA]</scope>
</reference>
<evidence type="ECO:0000259" key="1">
    <source>
        <dbReference type="Pfam" id="PF18454"/>
    </source>
</evidence>
<dbReference type="Proteomes" id="UP000018624">
    <property type="component" value="Segment"/>
</dbReference>
<evidence type="ECO:0000313" key="2">
    <source>
        <dbReference type="EMBL" id="AHB12242.1"/>
    </source>
</evidence>
<organism evidence="2 3">
    <name type="scientific">Xylella phage Salvo</name>
    <dbReference type="NCBI Taxonomy" id="1415147"/>
    <lineage>
        <taxon>Viruses</taxon>
        <taxon>Duplodnaviria</taxon>
        <taxon>Heunggongvirae</taxon>
        <taxon>Uroviricota</taxon>
        <taxon>Caudoviricetes</taxon>
        <taxon>Casjensviridae</taxon>
        <taxon>Salvovirus</taxon>
        <taxon>Salvovirus salvo</taxon>
    </lineage>
</organism>
<evidence type="ECO:0000313" key="3">
    <source>
        <dbReference type="Proteomes" id="UP000018624"/>
    </source>
</evidence>
<proteinExistence type="predicted"/>
<name>V5Q7W6_9CAUD</name>
<dbReference type="SUPFAM" id="SSF69349">
    <property type="entry name" value="Phage fibre proteins"/>
    <property type="match status" value="1"/>
</dbReference>
<gene>
    <name evidence="2" type="ORF">Salvo_42</name>
</gene>